<dbReference type="GO" id="GO:0000723">
    <property type="term" value="P:telomere maintenance"/>
    <property type="evidence" value="ECO:0007669"/>
    <property type="project" value="TreeGrafter"/>
</dbReference>
<evidence type="ECO:0000259" key="10">
    <source>
        <dbReference type="PROSITE" id="PS51190"/>
    </source>
</evidence>
<dbReference type="InterPro" id="IPR000403">
    <property type="entry name" value="PI3/4_kinase_cat_dom"/>
</dbReference>
<dbReference type="PANTHER" id="PTHR11139">
    <property type="entry name" value="ATAXIA TELANGIECTASIA MUTATED ATM -RELATED"/>
    <property type="match status" value="1"/>
</dbReference>
<dbReference type="OrthoDB" id="381190at2759"/>
<dbReference type="InterPro" id="IPR046804">
    <property type="entry name" value="DNA-PKcs_N"/>
</dbReference>
<dbReference type="InterPro" id="IPR050517">
    <property type="entry name" value="DDR_Repair_Kinase"/>
</dbReference>
<dbReference type="PROSITE" id="PS50290">
    <property type="entry name" value="PI3_4_KINASE_3"/>
    <property type="match status" value="1"/>
</dbReference>
<dbReference type="InterPro" id="IPR003152">
    <property type="entry name" value="FATC_dom"/>
</dbReference>
<dbReference type="Pfam" id="PF08163">
    <property type="entry name" value="DNAPKcs_CC3"/>
    <property type="match status" value="1"/>
</dbReference>
<dbReference type="Gene3D" id="1.25.10.10">
    <property type="entry name" value="Leucine-rich Repeat Variant"/>
    <property type="match status" value="2"/>
</dbReference>
<dbReference type="PANTHER" id="PTHR11139:SF68">
    <property type="entry name" value="DNA-DEPENDENT PROTEIN KINASE CATALYTIC SUBUNIT"/>
    <property type="match status" value="1"/>
</dbReference>
<keyword evidence="5" id="KW-0227">DNA damage</keyword>
<dbReference type="Gene3D" id="3.30.1010.10">
    <property type="entry name" value="Phosphatidylinositol 3-kinase Catalytic Subunit, Chain A, domain 4"/>
    <property type="match status" value="1"/>
</dbReference>
<dbReference type="InterPro" id="IPR045581">
    <property type="entry name" value="DNAPKcs_CC5"/>
</dbReference>
<sequence>MSAIDRLQKCLQELANCRQRIIQNVKSNLFFDSASEAIRYCEDIEQITLNDIDVQELGLASKFLFDSKTGIIKFLVDTAQIIDSTLSKAKIALLEFLFLYIQKVRSDIGPYSIKIKDACFTLQNNDEAVVRAASFKPMVAMLDSTVRIINPEKMHIEDILHRYLDYIFVQSKKQQSVKVMAECLTTLGIIVYRFPEHSEQNRDKILRVFLNKLKDPNHSNAAFKGLHYFLFSFPDSLQKVHQEEYVFQCILRSTTMVENESHYDIAKTGFDYISDHSSIFENYYLKHYREVWECLWKCRDHKNPDIAALLNSNYIGQHEKQCVEFFLSIFVNIWKTSNIDQKQEVESKDQQTKDLSIAVRGVGYFAAPAKKFMEGGRLQQLFQDLLKPSSWVVSSMGYKETSLNVQQIPLFVEAYCYIGHEFDVIFDELMEVIEREVGLMLMYYPRLISELRLRSANAYEQLLWMLYMKGQGVLQKFVAKSYAIQHKSQADIQENIPGIIDTVTEHTYQEMFNFWEHIFKDSTLTWVIRQSGLSSEEPQNNDTIKEFFSVLYDEFLSVVFRLIRTLNFDVIDVTSNDTVQTTESGSDSVEKNTDSNLIAIAGSGDLDNLKPVVSKDFVLFQNLVDFWKLFLPRVRHDLFSRWVYLSGDTLITFSTQYPYVSGFYKMLGSCMKVCENIKFFDGIKKINNETAIHSMHDQLSPSATSLQRASYFLFTKFLKEVCVRLDQYKDDLLASCLDLVLSAPRELCHMDILISPIRIALKLGQSYQPLANIGLNAIENLLDMKDSQNINKLLGQILPLLNDYLLVTADTIDNSLKEIAQVRADAQSLTRGGKTVEQARKQKIRAVDKNKKRTTAVGAGHLKKNAGLHNLQVRILRILGRLGGISKLIFERIVDSEAINRTNQQQKIHGFKDQNSSNNLLAWDPDKKLTFNIPYPDTSVEISIDEFLPRIVELAESAPDRKTKVFACELLHSIMLLMIGRSAFQARSTAGPQKSPFYRIYRRIFPALLRLAIDTDQVPRKLFRRLVAQMIHWFTNNAQYENPETIALLQCCLDAICDTWGSLRDYGAECLNEFLLWSIKQSSAQQMDENPMNIKSLLKRLYNLSAHPDYTKRLGASLAVNHIYRVYREEEPLIDQFTFELLYWILFNLKLSDQDQDAIGTRQQAISAIRHLKKIIIVRSDLFINETDTRRKFPNLDKADLSSLVKWLFNETYKLERDYANMCRELFSEFVVFLTEFKSGSRWVSYELSKDPLFLANLYKTATLSSLPSQHHSVASPKTKGWCLRFLCVLENYTWLIREKFVTPLVLIENERSIFQQAIDYFLEKMVLNVDSSHSNDIMDVDNENSFSSSINSENILTPGERLQWLNREARMVDRLVDFVIAILEYTNNNDIQNVWNTNIFSNLFFKTIARSLFYFESLGLNLLYSGGNERDKFTEKLENLLTLWKKRSSPDDIQRTPMFKEIAEIAFSDDVDLLCIEIEKSDPASYIYITDGFKILTTTEIFPELFAYMPSHVIRHNTLHEYTVLIWEKFKSLRNVQEPVWIDLASHLLTFVLSNNPDALNRWLLSDILGFPSHSSHVSYHDGSLYYQKFSSSINEHISRNFEGFAVMFCESINDTIVKDVIWGVIDYLSFRKNPKQISSFLKDFTSSSHFLSQLSKGQRFLLKLWKGLIKLDRNLLRHPISDDFKQLFFNTYVSFLGKNIELDFKSEALDILPIFIKSDMQIEKIESCISEILNNQFPLWSSDYKSGGPRKYPFDSDTDHMNVSVRLDEYISVLDGLLKAMVRSSSVSLFKILVPIFVRENDHIYSEEFYRKLGEFVSNLPRSKFVETLEIAFGYFMDSKFANFHRNIIQSILSPTLMQGTRIFVVEFYKRHIRELIKIIEQDIHPRTDSEIIYELDAKAGSFTLLQISFIVFDTDDIYSEKGEIVQSYFEGRISKAKELTRIIMDFAHKIKSKSDNDEYSNESVVEAKLLLRCAAYNALAAAILCTQDNTAKNTPVFYKTFLFADNILKGEFVWENIVDLKTKHHFSADSEQPFFKTKLDDFRTRTGGLSNETKSPNNLKYLASQYLADSSVSQNANLDSMIEEITQEFDANVQIENNGSAPMEVDELEKTLELEIDSFNRNPCMKMIIRVIERLHTEITPPNTSESTPIWMNDLHKKFNKKETHLNIRLFIAKIIINIPEAFEKYASIWIRRLMQLIIEGDMYGKGINYFIQDLCAIIIVWSSFETLGSFEDKVLIYKLMDFLMRNACSENRAVLRNNLQAIKGMFEAWPEIIVVPTQVIYDYFSSSDENLIITGLQLYGIALTHDKSLFQQDVGVDFGALTEDKFYWDLTRKLDHEKSNIRSLAAEVCGMALRNLRKYHCSDDKLGYLLNPIMEKVTTFYKKITNRPTDLNTFLTCIHHISMHDRPTSEKFLKYAFNLLPRLNSLNVKKILALEVISYCAESDSDLLTNLGKSQLLALLRHRSDNEQLVALRILNGVLLQGDETLIDYFLDPLIESFRDHPNIDCRESFYGILIQLYKKTSEESNVKQKLKVSLLRGLADLDENIQQTLTVFWKDQQELSQDTFTLLRELVGNLYCSEIETLFLQYSCFLLLEGSKKSIDYKKPIFDQPLPQSNFDDSYDNIDTSWRVSNTMTPLFVNTQKNNPKANYKRNIQEGFVRATNKNYAFSLTVDPMNYDIGSQLTTWTFTQSNLLFPIGNAPVLGKRKQDIQGDTDKTSNSQYQKLRRRFLPTYSGTQQEYYKNLAYTKKKRNEIYSSIRPDTVSKQVSMLRQYRVGELPDIEIKHSDIIGPLQALAHRDLDISRILFSTLFVSIYDATRDDTSMDTNEQINYTNSMSQNFQTIFNATTSYFPPLISSCLRICYEIPDIKIDPFAIRKASEISSTESMGIGLIEQHLTRITTQRGPKRARITNTGLVAESKRPWIELAHLYKSIDSSDVYKSIYENYIAHNQYTKNALNAELIGDYASACEFYLQALSEVEDADDAEVTIWEEGRFECFEKLSKWDDLVETVYVDIDSDLDRLWDQEFQYPYLQYFMHSLFKLVHGQNDASYCDIFFNFIDRSLSDQDRKSFLTAQYPIELALTSITRNDTDQALFYIRKAYDNFLFTWSTLHPLASSTRLSKLSSLQQIVEMEEYLNLSQSSEKSEKWEKLISQWKNRYPSKRLDPSNSWDDIITSRHSLLGSMTKLLQGDMHFDEVKSSLERDGLLKMASAARVQGNFEVARVCLNKTRQSKLCDNNELAYHQLKLNLQEALTIVNLEKKLSILVAMTDEFKKVQIMDVETNMKNRVIESETYSTLAAVLDNNESRDLTHSIQHRKAHFIVEGYNLLKDTAEEAASHLKPLNRAKIFVKFAKFCDYYLRNLESTDGDQKRASFDSELYASTVVQYVLKAMEECSKDASELFPRLLQIIIIYDNTQSTFKQMVSSFSPVWKFIRWIPQIVAILDKPIAHCVFPILYNLAEQYPKSLYYPLKISSEHYNFDEKSKESEINKSRVQNLNQLIKCEITDTLIAELQRLTDSEVHFGNWIQTVFTTETDQYEEIKNSFQKMRTFLLDIQNPHYGLLLLPKEFANRHAEHLIKSCGRDGSKLARFPQSEFREKVWDYYMKNIKRGGEKKSPSVANLLKSYSKWLADFSSSNCDEEIEIPGQYDGLSIPDPSRHIKIAYFDPKVLVLNSLRKPKKIVIIGTDGKEYPFLVKGGEDLRLDQRVQQLFTVMNELMHKDFFCSQRKIELITYKVVPITGSLGIIEWINDTKPLRSFIEKELSDTSVIGNTQNEHMNWVNKYNGYPNVMKKAPRDDIIKHLATLHSMINRDLLKTALYKLAASPEVHLAIRNEFVKNLAAINICGYLIGIGDRHLENYLIDLTKGSLISIDFGHAFGSATETLEVPELVPFRLTRQFESIMEPLGSRGLLEYPMTKIMQSMQAHKDILLNAMEIFVKEPLLDWQTRARNQARQQKNAGSSEFDESSQTSEWYPRQKLDIARRKLEGENPVYLVCEELAFGHSKKLFFENIQKIARGDREHNIRARVPQKCGSIKEQVECLIDLASDPVVLGIMWVGWLGWF</sequence>
<evidence type="ECO:0000259" key="9">
    <source>
        <dbReference type="PROSITE" id="PS51189"/>
    </source>
</evidence>
<evidence type="ECO:0000256" key="4">
    <source>
        <dbReference type="ARBA" id="ARBA00022553"/>
    </source>
</evidence>
<dbReference type="EMBL" id="CAJVQA010002348">
    <property type="protein sequence ID" value="CAG8544314.1"/>
    <property type="molecule type" value="Genomic_DNA"/>
</dbReference>
<dbReference type="SUPFAM" id="SSF56112">
    <property type="entry name" value="Protein kinase-like (PK-like)"/>
    <property type="match status" value="1"/>
</dbReference>
<dbReference type="InterPro" id="IPR003151">
    <property type="entry name" value="PIK-rel_kinase_FAT"/>
</dbReference>
<dbReference type="CDD" id="cd05172">
    <property type="entry name" value="PIKKc_DNA-PK"/>
    <property type="match status" value="1"/>
</dbReference>
<evidence type="ECO:0000313" key="12">
    <source>
        <dbReference type="Proteomes" id="UP000789759"/>
    </source>
</evidence>
<dbReference type="InterPro" id="IPR011009">
    <property type="entry name" value="Kinase-like_dom_sf"/>
</dbReference>
<dbReference type="SMART" id="SM01344">
    <property type="entry name" value="NUC194"/>
    <property type="match status" value="1"/>
</dbReference>
<dbReference type="Pfam" id="PF02259">
    <property type="entry name" value="FAT"/>
    <property type="match status" value="1"/>
</dbReference>
<feature type="domain" description="FATC" evidence="10">
    <location>
        <begin position="4032"/>
        <end position="4064"/>
    </location>
</feature>
<comment type="subcellular location">
    <subcellularLocation>
        <location evidence="1">Nucleus</location>
        <location evidence="1">Nucleolus</location>
    </subcellularLocation>
</comment>
<dbReference type="InterPro" id="IPR046803">
    <property type="entry name" value="DNAPKcs_CC1-2"/>
</dbReference>
<keyword evidence="12" id="KW-1185">Reference proteome</keyword>
<keyword evidence="3" id="KW-0723">Serine/threonine-protein kinase</keyword>
<dbReference type="InterPro" id="IPR011989">
    <property type="entry name" value="ARM-like"/>
</dbReference>
<evidence type="ECO:0000256" key="6">
    <source>
        <dbReference type="ARBA" id="ARBA00023242"/>
    </source>
</evidence>
<evidence type="ECO:0000256" key="5">
    <source>
        <dbReference type="ARBA" id="ARBA00022763"/>
    </source>
</evidence>
<protein>
    <recommendedName>
        <fullName evidence="2">DNA-dependent protein kinase catalytic subunit</fullName>
    </recommendedName>
</protein>
<dbReference type="InterPro" id="IPR016024">
    <property type="entry name" value="ARM-type_fold"/>
</dbReference>
<dbReference type="GO" id="GO:0006303">
    <property type="term" value="P:double-strand break repair via nonhomologous end joining"/>
    <property type="evidence" value="ECO:0007669"/>
    <property type="project" value="InterPro"/>
</dbReference>
<reference evidence="11" key="1">
    <citation type="submission" date="2021-06" db="EMBL/GenBank/DDBJ databases">
        <authorList>
            <person name="Kallberg Y."/>
            <person name="Tangrot J."/>
            <person name="Rosling A."/>
        </authorList>
    </citation>
    <scope>NUCLEOTIDE SEQUENCE</scope>
    <source>
        <strain evidence="11">FL966</strain>
    </source>
</reference>
<dbReference type="SMART" id="SM00146">
    <property type="entry name" value="PI3Kc"/>
    <property type="match status" value="1"/>
</dbReference>
<evidence type="ECO:0000256" key="1">
    <source>
        <dbReference type="ARBA" id="ARBA00004604"/>
    </source>
</evidence>
<dbReference type="Proteomes" id="UP000789759">
    <property type="component" value="Unassembled WGS sequence"/>
</dbReference>
<dbReference type="SMART" id="SM01343">
    <property type="entry name" value="FATC"/>
    <property type="match status" value="1"/>
</dbReference>
<proteinExistence type="predicted"/>
<dbReference type="PROSITE" id="PS51189">
    <property type="entry name" value="FAT"/>
    <property type="match status" value="1"/>
</dbReference>
<keyword evidence="4" id="KW-0597">Phosphoprotein</keyword>
<dbReference type="InterPro" id="IPR037706">
    <property type="entry name" value="DNA-PK_dom"/>
</dbReference>
<evidence type="ECO:0000256" key="7">
    <source>
        <dbReference type="SAM" id="MobiDB-lite"/>
    </source>
</evidence>
<name>A0A9N9AY49_9GLOM</name>
<evidence type="ECO:0000259" key="8">
    <source>
        <dbReference type="PROSITE" id="PS50290"/>
    </source>
</evidence>
<dbReference type="SUPFAM" id="SSF48371">
    <property type="entry name" value="ARM repeat"/>
    <property type="match status" value="3"/>
</dbReference>
<keyword evidence="3" id="KW-0808">Transferase</keyword>
<feature type="domain" description="PI3K/PI4K catalytic" evidence="8">
    <location>
        <begin position="3667"/>
        <end position="3989"/>
    </location>
</feature>
<dbReference type="InterPro" id="IPR012582">
    <property type="entry name" value="DNAPKcs_CC3"/>
</dbReference>
<dbReference type="Gene3D" id="1.10.1070.11">
    <property type="entry name" value="Phosphatidylinositol 3-/4-kinase, catalytic domain"/>
    <property type="match status" value="1"/>
</dbReference>
<dbReference type="Pfam" id="PF20502">
    <property type="entry name" value="DNAPKcs_CC1-2"/>
    <property type="match status" value="1"/>
</dbReference>
<comment type="caution">
    <text evidence="11">The sequence shown here is derived from an EMBL/GenBank/DDBJ whole genome shotgun (WGS) entry which is preliminary data.</text>
</comment>
<feature type="domain" description="FAT" evidence="9">
    <location>
        <begin position="2877"/>
        <end position="3479"/>
    </location>
</feature>
<dbReference type="Pfam" id="PF02260">
    <property type="entry name" value="FATC"/>
    <property type="match status" value="1"/>
</dbReference>
<dbReference type="PROSITE" id="PS51190">
    <property type="entry name" value="FATC"/>
    <property type="match status" value="1"/>
</dbReference>
<accession>A0A9N9AY49</accession>
<keyword evidence="3" id="KW-0418">Kinase</keyword>
<dbReference type="Pfam" id="PF20500">
    <property type="entry name" value="DNA-PKcs_N"/>
    <property type="match status" value="1"/>
</dbReference>
<dbReference type="GO" id="GO:0004677">
    <property type="term" value="F:DNA-dependent protein kinase activity"/>
    <property type="evidence" value="ECO:0007669"/>
    <property type="project" value="InterPro"/>
</dbReference>
<dbReference type="Pfam" id="PF00454">
    <property type="entry name" value="PI3_PI4_kinase"/>
    <property type="match status" value="1"/>
</dbReference>
<evidence type="ECO:0000256" key="2">
    <source>
        <dbReference type="ARBA" id="ARBA00018077"/>
    </source>
</evidence>
<dbReference type="Pfam" id="PF19704">
    <property type="entry name" value="DNAPKcs_CC5"/>
    <property type="match status" value="1"/>
</dbReference>
<dbReference type="GO" id="GO:0005730">
    <property type="term" value="C:nucleolus"/>
    <property type="evidence" value="ECO:0007669"/>
    <property type="project" value="UniProtKB-SubCell"/>
</dbReference>
<dbReference type="InterPro" id="IPR014009">
    <property type="entry name" value="PIK_FAT"/>
</dbReference>
<evidence type="ECO:0000313" key="11">
    <source>
        <dbReference type="EMBL" id="CAG8544314.1"/>
    </source>
</evidence>
<dbReference type="InterPro" id="IPR036940">
    <property type="entry name" value="PI3/4_kinase_cat_sf"/>
</dbReference>
<keyword evidence="6" id="KW-0539">Nucleus</keyword>
<gene>
    <name evidence="11" type="ORF">CPELLU_LOCUS4444</name>
</gene>
<evidence type="ECO:0000256" key="3">
    <source>
        <dbReference type="ARBA" id="ARBA00022527"/>
    </source>
</evidence>
<organism evidence="11 12">
    <name type="scientific">Cetraspora pellucida</name>
    <dbReference type="NCBI Taxonomy" id="1433469"/>
    <lineage>
        <taxon>Eukaryota</taxon>
        <taxon>Fungi</taxon>
        <taxon>Fungi incertae sedis</taxon>
        <taxon>Mucoromycota</taxon>
        <taxon>Glomeromycotina</taxon>
        <taxon>Glomeromycetes</taxon>
        <taxon>Diversisporales</taxon>
        <taxon>Gigasporaceae</taxon>
        <taxon>Cetraspora</taxon>
    </lineage>
</organism>
<feature type="region of interest" description="Disordered" evidence="7">
    <location>
        <begin position="3951"/>
        <end position="3972"/>
    </location>
</feature>